<dbReference type="Gene3D" id="3.40.50.1820">
    <property type="entry name" value="alpha/beta hydrolase"/>
    <property type="match status" value="1"/>
</dbReference>
<name>A0A2R7YYA3_9ACTN</name>
<protein>
    <submittedName>
        <fullName evidence="5">Acetylxylan esterase</fullName>
    </submittedName>
</protein>
<accession>A0A2R7YYA3</accession>
<organism evidence="5 6">
    <name type="scientific">Nocardioides currus</name>
    <dbReference type="NCBI Taxonomy" id="2133958"/>
    <lineage>
        <taxon>Bacteria</taxon>
        <taxon>Bacillati</taxon>
        <taxon>Actinomycetota</taxon>
        <taxon>Actinomycetes</taxon>
        <taxon>Propionibacteriales</taxon>
        <taxon>Nocardioidaceae</taxon>
        <taxon>Nocardioides</taxon>
    </lineage>
</organism>
<feature type="active site" description="Charge relay system" evidence="1">
    <location>
        <position position="275"/>
    </location>
</feature>
<dbReference type="RefSeq" id="WP_108344554.1">
    <property type="nucleotide sequence ID" value="NZ_PYXZ01000004.1"/>
</dbReference>
<evidence type="ECO:0000256" key="2">
    <source>
        <dbReference type="PIRSR" id="PIRSR639069-2"/>
    </source>
</evidence>
<keyword evidence="6" id="KW-1185">Reference proteome</keyword>
<sequence>MPLFDLPRHELETRRPDRHEPPDFEDFWLGTLAETRSYDLAPGVAAYDLALPTVEASHLSFAGFGGQRVNALLLRPHRRLVASPPVVVQFLGYGDGTGSALDWLALPAAGFATLVMDTRGQGARARRAGRTGDLGGSSSPHVEGFLTRGILDPADHYYRRVFADAVRAVEAAASLDDVDTDRIAVAGTSQGGGIALAAAAWAHPVAGAVVNVPFLCAPRRAIEVTDRAPYAELVAFLRTHRADAERALSTLDYVDGVNHAAHATVPALFSVALMDQVCPPSTVYAAFHHYGGPKRLEVYPWNEHEGGGTAHDELTIGWLRELFDQ</sequence>
<feature type="active site" description="Charge relay system" evidence="1">
    <location>
        <position position="304"/>
    </location>
</feature>
<evidence type="ECO:0000313" key="6">
    <source>
        <dbReference type="Proteomes" id="UP000244867"/>
    </source>
</evidence>
<feature type="region of interest" description="Disordered" evidence="3">
    <location>
        <begin position="1"/>
        <end position="20"/>
    </location>
</feature>
<dbReference type="InterPro" id="IPR039069">
    <property type="entry name" value="CE7"/>
</dbReference>
<evidence type="ECO:0000256" key="1">
    <source>
        <dbReference type="PIRSR" id="PIRSR639069-1"/>
    </source>
</evidence>
<dbReference type="EMBL" id="PYXZ01000004">
    <property type="protein sequence ID" value="PUA80986.1"/>
    <property type="molecule type" value="Genomic_DNA"/>
</dbReference>
<dbReference type="PANTHER" id="PTHR40111:SF1">
    <property type="entry name" value="CEPHALOSPORIN-C DEACETYLASE"/>
    <property type="match status" value="1"/>
</dbReference>
<dbReference type="InterPro" id="IPR029058">
    <property type="entry name" value="AB_hydrolase_fold"/>
</dbReference>
<evidence type="ECO:0000313" key="5">
    <source>
        <dbReference type="EMBL" id="PUA80986.1"/>
    </source>
</evidence>
<feature type="domain" description="Acetyl xylan esterase" evidence="4">
    <location>
        <begin position="1"/>
        <end position="320"/>
    </location>
</feature>
<dbReference type="Proteomes" id="UP000244867">
    <property type="component" value="Unassembled WGS sequence"/>
</dbReference>
<feature type="active site" description="Nucleophile" evidence="1">
    <location>
        <position position="189"/>
    </location>
</feature>
<gene>
    <name evidence="5" type="ORF">C7S10_11385</name>
</gene>
<dbReference type="OrthoDB" id="9770528at2"/>
<dbReference type="AlphaFoldDB" id="A0A2R7YYA3"/>
<evidence type="ECO:0000256" key="3">
    <source>
        <dbReference type="SAM" id="MobiDB-lite"/>
    </source>
</evidence>
<comment type="caution">
    <text evidence="5">The sequence shown here is derived from an EMBL/GenBank/DDBJ whole genome shotgun (WGS) entry which is preliminary data.</text>
</comment>
<dbReference type="GO" id="GO:0052689">
    <property type="term" value="F:carboxylic ester hydrolase activity"/>
    <property type="evidence" value="ECO:0007669"/>
    <property type="project" value="TreeGrafter"/>
</dbReference>
<dbReference type="InterPro" id="IPR008391">
    <property type="entry name" value="AXE1_dom"/>
</dbReference>
<dbReference type="PANTHER" id="PTHR40111">
    <property type="entry name" value="CEPHALOSPORIN-C DEACETYLASE"/>
    <property type="match status" value="1"/>
</dbReference>
<feature type="binding site" evidence="2">
    <location>
        <position position="93"/>
    </location>
    <ligand>
        <name>substrate</name>
    </ligand>
</feature>
<dbReference type="GO" id="GO:0005976">
    <property type="term" value="P:polysaccharide metabolic process"/>
    <property type="evidence" value="ECO:0007669"/>
    <property type="project" value="TreeGrafter"/>
</dbReference>
<proteinExistence type="predicted"/>
<evidence type="ECO:0000259" key="4">
    <source>
        <dbReference type="Pfam" id="PF05448"/>
    </source>
</evidence>
<dbReference type="SUPFAM" id="SSF53474">
    <property type="entry name" value="alpha/beta-Hydrolases"/>
    <property type="match status" value="1"/>
</dbReference>
<reference evidence="5 6" key="1">
    <citation type="submission" date="2018-03" db="EMBL/GenBank/DDBJ databases">
        <authorList>
            <person name="Keele B.F."/>
        </authorList>
    </citation>
    <scope>NUCLEOTIDE SEQUENCE [LARGE SCALE GENOMIC DNA]</scope>
    <source>
        <strain evidence="5 6">IB-3</strain>
    </source>
</reference>
<dbReference type="Pfam" id="PF05448">
    <property type="entry name" value="AXE1"/>
    <property type="match status" value="1"/>
</dbReference>